<reference evidence="1" key="2">
    <citation type="journal article" date="2020" name="Nat. Commun.">
        <title>Large-scale genome sequencing of mycorrhizal fungi provides insights into the early evolution of symbiotic traits.</title>
        <authorList>
            <person name="Miyauchi S."/>
            <person name="Kiss E."/>
            <person name="Kuo A."/>
            <person name="Drula E."/>
            <person name="Kohler A."/>
            <person name="Sanchez-Garcia M."/>
            <person name="Morin E."/>
            <person name="Andreopoulos B."/>
            <person name="Barry K.W."/>
            <person name="Bonito G."/>
            <person name="Buee M."/>
            <person name="Carver A."/>
            <person name="Chen C."/>
            <person name="Cichocki N."/>
            <person name="Clum A."/>
            <person name="Culley D."/>
            <person name="Crous P.W."/>
            <person name="Fauchery L."/>
            <person name="Girlanda M."/>
            <person name="Hayes R.D."/>
            <person name="Keri Z."/>
            <person name="LaButti K."/>
            <person name="Lipzen A."/>
            <person name="Lombard V."/>
            <person name="Magnuson J."/>
            <person name="Maillard F."/>
            <person name="Murat C."/>
            <person name="Nolan M."/>
            <person name="Ohm R.A."/>
            <person name="Pangilinan J."/>
            <person name="Pereira M.F."/>
            <person name="Perotto S."/>
            <person name="Peter M."/>
            <person name="Pfister S."/>
            <person name="Riley R."/>
            <person name="Sitrit Y."/>
            <person name="Stielow J.B."/>
            <person name="Szollosi G."/>
            <person name="Zifcakova L."/>
            <person name="Stursova M."/>
            <person name="Spatafora J.W."/>
            <person name="Tedersoo L."/>
            <person name="Vaario L.M."/>
            <person name="Yamada A."/>
            <person name="Yan M."/>
            <person name="Wang P."/>
            <person name="Xu J."/>
            <person name="Bruns T."/>
            <person name="Baldrian P."/>
            <person name="Vilgalys R."/>
            <person name="Dunand C."/>
            <person name="Henrissat B."/>
            <person name="Grigoriev I.V."/>
            <person name="Hibbett D."/>
            <person name="Nagy L.G."/>
            <person name="Martin F.M."/>
        </authorList>
    </citation>
    <scope>NUCLEOTIDE SEQUENCE</scope>
    <source>
        <strain evidence="1">P2</strain>
    </source>
</reference>
<dbReference type="Proteomes" id="UP000886501">
    <property type="component" value="Unassembled WGS sequence"/>
</dbReference>
<name>A0ACB6ZWZ6_THEGA</name>
<gene>
    <name evidence="1" type="ORF">BDM02DRAFT_3107588</name>
</gene>
<reference evidence="1" key="1">
    <citation type="submission" date="2019-10" db="EMBL/GenBank/DDBJ databases">
        <authorList>
            <consortium name="DOE Joint Genome Institute"/>
            <person name="Kuo A."/>
            <person name="Miyauchi S."/>
            <person name="Kiss E."/>
            <person name="Drula E."/>
            <person name="Kohler A."/>
            <person name="Sanchez-Garcia M."/>
            <person name="Andreopoulos B."/>
            <person name="Barry K.W."/>
            <person name="Bonito G."/>
            <person name="Buee M."/>
            <person name="Carver A."/>
            <person name="Chen C."/>
            <person name="Cichocki N."/>
            <person name="Clum A."/>
            <person name="Culley D."/>
            <person name="Crous P.W."/>
            <person name="Fauchery L."/>
            <person name="Girlanda M."/>
            <person name="Hayes R."/>
            <person name="Keri Z."/>
            <person name="Labutti K."/>
            <person name="Lipzen A."/>
            <person name="Lombard V."/>
            <person name="Magnuson J."/>
            <person name="Maillard F."/>
            <person name="Morin E."/>
            <person name="Murat C."/>
            <person name="Nolan M."/>
            <person name="Ohm R."/>
            <person name="Pangilinan J."/>
            <person name="Pereira M."/>
            <person name="Perotto S."/>
            <person name="Peter M."/>
            <person name="Riley R."/>
            <person name="Sitrit Y."/>
            <person name="Stielow B."/>
            <person name="Szollosi G."/>
            <person name="Zifcakova L."/>
            <person name="Stursova M."/>
            <person name="Spatafora J.W."/>
            <person name="Tedersoo L."/>
            <person name="Vaario L.-M."/>
            <person name="Yamada A."/>
            <person name="Yan M."/>
            <person name="Wang P."/>
            <person name="Xu J."/>
            <person name="Bruns T."/>
            <person name="Baldrian P."/>
            <person name="Vilgalys R."/>
            <person name="Henrissat B."/>
            <person name="Grigoriev I.V."/>
            <person name="Hibbett D."/>
            <person name="Nagy L.G."/>
            <person name="Martin F.M."/>
        </authorList>
    </citation>
    <scope>NUCLEOTIDE SEQUENCE</scope>
    <source>
        <strain evidence="1">P2</strain>
    </source>
</reference>
<evidence type="ECO:0000313" key="2">
    <source>
        <dbReference type="Proteomes" id="UP000886501"/>
    </source>
</evidence>
<accession>A0ACB6ZWZ6</accession>
<protein>
    <submittedName>
        <fullName evidence="1">Uncharacterized protein</fullName>
    </submittedName>
</protein>
<dbReference type="EMBL" id="MU117963">
    <property type="protein sequence ID" value="KAF9653641.1"/>
    <property type="molecule type" value="Genomic_DNA"/>
</dbReference>
<organism evidence="1 2">
    <name type="scientific">Thelephora ganbajun</name>
    <name type="common">Ganba fungus</name>
    <dbReference type="NCBI Taxonomy" id="370292"/>
    <lineage>
        <taxon>Eukaryota</taxon>
        <taxon>Fungi</taxon>
        <taxon>Dikarya</taxon>
        <taxon>Basidiomycota</taxon>
        <taxon>Agaricomycotina</taxon>
        <taxon>Agaricomycetes</taxon>
        <taxon>Thelephorales</taxon>
        <taxon>Thelephoraceae</taxon>
        <taxon>Thelephora</taxon>
    </lineage>
</organism>
<proteinExistence type="predicted"/>
<sequence length="76" mass="8618">MSRTLAIATGAGRDSSHCNQERTQRDVQPRTTIEQYWAARALKAEASLSARDTHQLEVQHLRDSEETKRSVRLCHG</sequence>
<comment type="caution">
    <text evidence="1">The sequence shown here is derived from an EMBL/GenBank/DDBJ whole genome shotgun (WGS) entry which is preliminary data.</text>
</comment>
<evidence type="ECO:0000313" key="1">
    <source>
        <dbReference type="EMBL" id="KAF9653641.1"/>
    </source>
</evidence>
<keyword evidence="2" id="KW-1185">Reference proteome</keyword>